<dbReference type="AlphaFoldDB" id="A0AAV1RKS0"/>
<name>A0AAV1RKS0_9ROSI</name>
<accession>A0AAV1RKS0</accession>
<comment type="caution">
    <text evidence="1">The sequence shown here is derived from an EMBL/GenBank/DDBJ whole genome shotgun (WGS) entry which is preliminary data.</text>
</comment>
<dbReference type="EMBL" id="CAWUPB010001010">
    <property type="protein sequence ID" value="CAK7337335.1"/>
    <property type="molecule type" value="Genomic_DNA"/>
</dbReference>
<reference evidence="1 2" key="1">
    <citation type="submission" date="2024-01" db="EMBL/GenBank/DDBJ databases">
        <authorList>
            <person name="Waweru B."/>
        </authorList>
    </citation>
    <scope>NUCLEOTIDE SEQUENCE [LARGE SCALE GENOMIC DNA]</scope>
</reference>
<gene>
    <name evidence="1" type="ORF">DCAF_LOCUS12363</name>
</gene>
<evidence type="ECO:0000313" key="2">
    <source>
        <dbReference type="Proteomes" id="UP001314170"/>
    </source>
</evidence>
<proteinExistence type="predicted"/>
<keyword evidence="2" id="KW-1185">Reference proteome</keyword>
<evidence type="ECO:0000313" key="1">
    <source>
        <dbReference type="EMBL" id="CAK7337335.1"/>
    </source>
</evidence>
<sequence>MGSGPHTCVYPYSSRDHPRADTTLIAHGVQLLARPDQPSITALALRSEGERIRDYCSSYCSFSRKTNGEKKTPLIVGGRDVDGVFKVLDRRL</sequence>
<dbReference type="Proteomes" id="UP001314170">
    <property type="component" value="Unassembled WGS sequence"/>
</dbReference>
<protein>
    <submittedName>
        <fullName evidence="1">Uncharacterized protein</fullName>
    </submittedName>
</protein>
<organism evidence="1 2">
    <name type="scientific">Dovyalis caffra</name>
    <dbReference type="NCBI Taxonomy" id="77055"/>
    <lineage>
        <taxon>Eukaryota</taxon>
        <taxon>Viridiplantae</taxon>
        <taxon>Streptophyta</taxon>
        <taxon>Embryophyta</taxon>
        <taxon>Tracheophyta</taxon>
        <taxon>Spermatophyta</taxon>
        <taxon>Magnoliopsida</taxon>
        <taxon>eudicotyledons</taxon>
        <taxon>Gunneridae</taxon>
        <taxon>Pentapetalae</taxon>
        <taxon>rosids</taxon>
        <taxon>fabids</taxon>
        <taxon>Malpighiales</taxon>
        <taxon>Salicaceae</taxon>
        <taxon>Flacourtieae</taxon>
        <taxon>Dovyalis</taxon>
    </lineage>
</organism>